<evidence type="ECO:0000256" key="3">
    <source>
        <dbReference type="ARBA" id="ARBA00006263"/>
    </source>
</evidence>
<protein>
    <recommendedName>
        <fullName evidence="9">Cobalamin biosynthesis protein CobD</fullName>
    </recommendedName>
</protein>
<keyword evidence="11" id="KW-1185">Reference proteome</keyword>
<accession>A0ABX0WV19</accession>
<dbReference type="PANTHER" id="PTHR34308">
    <property type="entry name" value="COBALAMIN BIOSYNTHESIS PROTEIN CBIB"/>
    <property type="match status" value="1"/>
</dbReference>
<evidence type="ECO:0000313" key="11">
    <source>
        <dbReference type="Proteomes" id="UP000556869"/>
    </source>
</evidence>
<evidence type="ECO:0000256" key="1">
    <source>
        <dbReference type="ARBA" id="ARBA00004651"/>
    </source>
</evidence>
<proteinExistence type="inferred from homology"/>
<evidence type="ECO:0000256" key="7">
    <source>
        <dbReference type="ARBA" id="ARBA00022989"/>
    </source>
</evidence>
<keyword evidence="4 9" id="KW-1003">Cell membrane</keyword>
<name>A0ABX0WV19_9PROT</name>
<keyword evidence="8 9" id="KW-0472">Membrane</keyword>
<evidence type="ECO:0000256" key="5">
    <source>
        <dbReference type="ARBA" id="ARBA00022573"/>
    </source>
</evidence>
<comment type="caution">
    <text evidence="10">The sequence shown here is derived from an EMBL/GenBank/DDBJ whole genome shotgun (WGS) entry which is preliminary data.</text>
</comment>
<dbReference type="EMBL" id="JAATJD010000001">
    <property type="protein sequence ID" value="NJB73156.1"/>
    <property type="molecule type" value="Genomic_DNA"/>
</dbReference>
<keyword evidence="7 9" id="KW-1133">Transmembrane helix</keyword>
<evidence type="ECO:0000256" key="8">
    <source>
        <dbReference type="ARBA" id="ARBA00023136"/>
    </source>
</evidence>
<dbReference type="PANTHER" id="PTHR34308:SF1">
    <property type="entry name" value="COBALAMIN BIOSYNTHESIS PROTEIN CBIB"/>
    <property type="match status" value="1"/>
</dbReference>
<evidence type="ECO:0000256" key="9">
    <source>
        <dbReference type="HAMAP-Rule" id="MF_00024"/>
    </source>
</evidence>
<dbReference type="Proteomes" id="UP000556869">
    <property type="component" value="Unassembled WGS sequence"/>
</dbReference>
<dbReference type="HAMAP" id="MF_00024">
    <property type="entry name" value="CobD_CbiB"/>
    <property type="match status" value="1"/>
</dbReference>
<dbReference type="GO" id="GO:0043757">
    <property type="term" value="F:adenosylcobinamide-phosphate synthase activity"/>
    <property type="evidence" value="ECO:0007669"/>
    <property type="project" value="UniProtKB-EC"/>
</dbReference>
<evidence type="ECO:0000313" key="10">
    <source>
        <dbReference type="EMBL" id="NJB73156.1"/>
    </source>
</evidence>
<reference evidence="10 11" key="1">
    <citation type="submission" date="2020-03" db="EMBL/GenBank/DDBJ databases">
        <title>Genomic Encyclopedia of Type Strains, Phase IV (KMG-IV): sequencing the most valuable type-strain genomes for metagenomic binning, comparative biology and taxonomic classification.</title>
        <authorList>
            <person name="Goeker M."/>
        </authorList>
    </citation>
    <scope>NUCLEOTIDE SEQUENCE [LARGE SCALE GENOMIC DNA]</scope>
    <source>
        <strain evidence="10 11">DSM 18888</strain>
    </source>
</reference>
<gene>
    <name evidence="9" type="primary">cobD</name>
    <name evidence="10" type="ORF">GGR96_000228</name>
</gene>
<comment type="subcellular location">
    <subcellularLocation>
        <location evidence="1 9">Cell membrane</location>
        <topology evidence="1 9">Multi-pass membrane protein</topology>
    </subcellularLocation>
</comment>
<comment type="caution">
    <text evidence="9">Lacks conserved residue(s) required for the propagation of feature annotation.</text>
</comment>
<dbReference type="NCBIfam" id="TIGR00380">
    <property type="entry name" value="cobal_cbiB"/>
    <property type="match status" value="1"/>
</dbReference>
<evidence type="ECO:0000256" key="2">
    <source>
        <dbReference type="ARBA" id="ARBA00004953"/>
    </source>
</evidence>
<feature type="transmembrane region" description="Helical" evidence="9">
    <location>
        <begin position="40"/>
        <end position="59"/>
    </location>
</feature>
<comment type="similarity">
    <text evidence="3 9">Belongs to the CobD/CbiB family.</text>
</comment>
<evidence type="ECO:0000256" key="6">
    <source>
        <dbReference type="ARBA" id="ARBA00022692"/>
    </source>
</evidence>
<keyword evidence="5 9" id="KW-0169">Cobalamin biosynthesis</keyword>
<feature type="transmembrane region" description="Helical" evidence="9">
    <location>
        <begin position="65"/>
        <end position="83"/>
    </location>
</feature>
<dbReference type="Pfam" id="PF03186">
    <property type="entry name" value="CobD_Cbib"/>
    <property type="match status" value="1"/>
</dbReference>
<evidence type="ECO:0000256" key="4">
    <source>
        <dbReference type="ARBA" id="ARBA00022475"/>
    </source>
</evidence>
<dbReference type="InterPro" id="IPR004485">
    <property type="entry name" value="Cobalamin_biosynth_CobD/CbiB"/>
</dbReference>
<comment type="pathway">
    <text evidence="2 9">Cofactor biosynthesis; adenosylcobalamin biosynthesis.</text>
</comment>
<keyword evidence="10" id="KW-0436">Ligase</keyword>
<comment type="function">
    <text evidence="9">Converts cobyric acid to cobinamide by the addition of aminopropanol on the F carboxylic group.</text>
</comment>
<organism evidence="10 11">
    <name type="scientific">Thalassospira tepidiphila</name>
    <dbReference type="NCBI Taxonomy" id="393657"/>
    <lineage>
        <taxon>Bacteria</taxon>
        <taxon>Pseudomonadati</taxon>
        <taxon>Pseudomonadota</taxon>
        <taxon>Alphaproteobacteria</taxon>
        <taxon>Rhodospirillales</taxon>
        <taxon>Thalassospiraceae</taxon>
        <taxon>Thalassospira</taxon>
    </lineage>
</organism>
<dbReference type="RefSeq" id="WP_245227759.1">
    <property type="nucleotide sequence ID" value="NZ_BAAAEQ010000001.1"/>
</dbReference>
<keyword evidence="6 9" id="KW-0812">Transmembrane</keyword>
<sequence>MRYQFGSRIHHVILIDGLAITAHIAAMEPTFTDFLIPEPAFFGPLFSMLVLALLLDAVFGDFPWLFSRIGHPVVWIGNLIAWFEKRLNRTDRSNPDRLLRGAMTSLMVIVVAAAFGGAVQFVSSLGDVFRAPEVLLVAVLIAQKGLYQHVKAVSNALKKEGIAGGRKAVSMIVGRNPETLDEAGVSRAAIESCAENFSDGVVAPLFWYVVGGPIGICAYKAINTLDSMIGHRNERYLYFGRFAARLDDVANFIPARIAGGVICLAAVIGKKTSGKAAWQTMVSDAKKHKSPNAGWQEAAFAGALEIALAGPRQYGSEMVDDPYIGNGRSDLTAVDIDRALRLFTTSCLINAAWPIVLKVLWVGL</sequence>
<feature type="transmembrane region" description="Helical" evidence="9">
    <location>
        <begin position="104"/>
        <end position="123"/>
    </location>
</feature>